<name>A0A0G4J6B0_PLABS</name>
<proteinExistence type="predicted"/>
<dbReference type="PANTHER" id="PTHR28136:SF1">
    <property type="entry name" value="NUCLEUS EXPORT PROTEIN BRL1"/>
    <property type="match status" value="1"/>
</dbReference>
<dbReference type="EMBL" id="OVEO01000019">
    <property type="protein sequence ID" value="SPR01743.1"/>
    <property type="molecule type" value="Genomic_DNA"/>
</dbReference>
<gene>
    <name evidence="4" type="ORF">PBRA_009316</name>
    <name evidence="5" type="ORF">PLBR_LOCUS8958</name>
</gene>
<keyword evidence="6" id="KW-1185">Reference proteome</keyword>
<feature type="region of interest" description="Disordered" evidence="1">
    <location>
        <begin position="1"/>
        <end position="55"/>
    </location>
</feature>
<sequence>MRGRGRRDHADMDVDDDDDDHNAASGGDPVAPATYESDTRSSDDADDVSDDDDKVVSSSAAASGWDDDAYRRHLLLPHVISGYLQLSFNIVIISFVMYALASFVSSVHGDIDNKVSEFSGTILNEIAECHNNYRANRCGTTDEVPAMRTTCAMWERCMARDPTTVARTKLSAHTIGEILNGFVEPLSLKAMAFFTLFLFCFIIASNVAFKLGASKPPIANLAFPDGHWGAGATPRIPSSSSQNGYRAIAPAAPELTRY</sequence>
<dbReference type="Proteomes" id="UP000039324">
    <property type="component" value="Unassembled WGS sequence"/>
</dbReference>
<dbReference type="PANTHER" id="PTHR28136">
    <property type="entry name" value="NUCLEUS EXPORT PROTEIN BRR6"/>
    <property type="match status" value="1"/>
</dbReference>
<feature type="transmembrane region" description="Helical" evidence="2">
    <location>
        <begin position="190"/>
        <end position="209"/>
    </location>
</feature>
<dbReference type="AlphaFoldDB" id="A0A0G4J6B0"/>
<keyword evidence="2" id="KW-0812">Transmembrane</keyword>
<dbReference type="GO" id="GO:0055088">
    <property type="term" value="P:lipid homeostasis"/>
    <property type="evidence" value="ECO:0007669"/>
    <property type="project" value="InterPro"/>
</dbReference>
<keyword evidence="2" id="KW-1133">Transmembrane helix</keyword>
<feature type="transmembrane region" description="Helical" evidence="2">
    <location>
        <begin position="80"/>
        <end position="101"/>
    </location>
</feature>
<dbReference type="InterPro" id="IPR018767">
    <property type="entry name" value="Brl1/Brr6_dom"/>
</dbReference>
<dbReference type="SMART" id="SM01042">
    <property type="entry name" value="Brr6_like_C_C"/>
    <property type="match status" value="1"/>
</dbReference>
<feature type="compositionally biased region" description="Acidic residues" evidence="1">
    <location>
        <begin position="44"/>
        <end position="53"/>
    </location>
</feature>
<accession>A0A0G4J6B0</accession>
<dbReference type="GO" id="GO:0031965">
    <property type="term" value="C:nuclear membrane"/>
    <property type="evidence" value="ECO:0007669"/>
    <property type="project" value="InterPro"/>
</dbReference>
<dbReference type="OrthoDB" id="5961at2759"/>
<evidence type="ECO:0000259" key="3">
    <source>
        <dbReference type="SMART" id="SM01042"/>
    </source>
</evidence>
<dbReference type="EMBL" id="CDSF01000140">
    <property type="protein sequence ID" value="CEP03098.1"/>
    <property type="molecule type" value="Genomic_DNA"/>
</dbReference>
<feature type="domain" description="Brl1/Brr6" evidence="3">
    <location>
        <begin position="80"/>
        <end position="215"/>
    </location>
</feature>
<geneLocation type="mitochondrion" evidence="5"/>
<evidence type="ECO:0000313" key="5">
    <source>
        <dbReference type="EMBL" id="SPR01743.1"/>
    </source>
</evidence>
<keyword evidence="2" id="KW-0472">Membrane</keyword>
<evidence type="ECO:0000256" key="1">
    <source>
        <dbReference type="SAM" id="MobiDB-lite"/>
    </source>
</evidence>
<evidence type="ECO:0000313" key="6">
    <source>
        <dbReference type="Proteomes" id="UP000039324"/>
    </source>
</evidence>
<organism evidence="4 6">
    <name type="scientific">Plasmodiophora brassicae</name>
    <name type="common">Clubroot disease agent</name>
    <dbReference type="NCBI Taxonomy" id="37360"/>
    <lineage>
        <taxon>Eukaryota</taxon>
        <taxon>Sar</taxon>
        <taxon>Rhizaria</taxon>
        <taxon>Endomyxa</taxon>
        <taxon>Phytomyxea</taxon>
        <taxon>Plasmodiophorida</taxon>
        <taxon>Plasmodiophoridae</taxon>
        <taxon>Plasmodiophora</taxon>
    </lineage>
</organism>
<keyword evidence="5" id="KW-0496">Mitochondrion</keyword>
<evidence type="ECO:0000313" key="7">
    <source>
        <dbReference type="Proteomes" id="UP000290189"/>
    </source>
</evidence>
<dbReference type="GO" id="GO:0006998">
    <property type="term" value="P:nuclear envelope organization"/>
    <property type="evidence" value="ECO:0007669"/>
    <property type="project" value="InterPro"/>
</dbReference>
<dbReference type="Pfam" id="PF10104">
    <property type="entry name" value="Brr6_like_C_C"/>
    <property type="match status" value="1"/>
</dbReference>
<evidence type="ECO:0000256" key="2">
    <source>
        <dbReference type="SAM" id="Phobius"/>
    </source>
</evidence>
<dbReference type="Proteomes" id="UP000290189">
    <property type="component" value="Unassembled WGS sequence"/>
</dbReference>
<dbReference type="InterPro" id="IPR040202">
    <property type="entry name" value="Brl1/Brr6"/>
</dbReference>
<reference evidence="4" key="1">
    <citation type="submission" date="2015-02" db="EMBL/GenBank/DDBJ databases">
        <authorList>
            <person name="Chooi Y.-H."/>
        </authorList>
    </citation>
    <scope>NUCLEOTIDE SEQUENCE [LARGE SCALE GENOMIC DNA]</scope>
    <source>
        <strain evidence="4">E3</strain>
    </source>
</reference>
<reference evidence="5 7" key="2">
    <citation type="submission" date="2018-03" db="EMBL/GenBank/DDBJ databases">
        <authorList>
            <person name="Fogelqvist J."/>
        </authorList>
    </citation>
    <scope>NUCLEOTIDE SEQUENCE [LARGE SCALE GENOMIC DNA]</scope>
</reference>
<protein>
    <recommendedName>
        <fullName evidence="3">Brl1/Brr6 domain-containing protein</fullName>
    </recommendedName>
</protein>
<evidence type="ECO:0000313" key="4">
    <source>
        <dbReference type="EMBL" id="CEP03098.1"/>
    </source>
</evidence>